<dbReference type="Pfam" id="PF08534">
    <property type="entry name" value="Redoxin"/>
    <property type="match status" value="1"/>
</dbReference>
<dbReference type="OMA" id="SAWGKQH"/>
<dbReference type="EMBL" id="AFNH02000789">
    <property type="protein sequence ID" value="EZG56065.1"/>
    <property type="molecule type" value="Genomic_DNA"/>
</dbReference>
<dbReference type="Gene3D" id="3.40.30.10">
    <property type="entry name" value="Glutaredoxin"/>
    <property type="match status" value="1"/>
</dbReference>
<evidence type="ECO:0000313" key="8">
    <source>
        <dbReference type="Proteomes" id="UP000019763"/>
    </source>
</evidence>
<evidence type="ECO:0000256" key="4">
    <source>
        <dbReference type="ARBA" id="ARBA00023002"/>
    </source>
</evidence>
<dbReference type="InterPro" id="IPR036249">
    <property type="entry name" value="Thioredoxin-like_sf"/>
</dbReference>
<dbReference type="OrthoDB" id="429145at2759"/>
<dbReference type="PANTHER" id="PTHR10430">
    <property type="entry name" value="PEROXIREDOXIN"/>
    <property type="match status" value="1"/>
</dbReference>
<dbReference type="GO" id="GO:0005737">
    <property type="term" value="C:cytoplasm"/>
    <property type="evidence" value="ECO:0007669"/>
    <property type="project" value="TreeGrafter"/>
</dbReference>
<evidence type="ECO:0000256" key="5">
    <source>
        <dbReference type="PIRSR" id="PIRSR637944-1"/>
    </source>
</evidence>
<dbReference type="eggNOG" id="KOG0541">
    <property type="taxonomic scope" value="Eukaryota"/>
</dbReference>
<gene>
    <name evidence="7" type="ORF">GNI_105900</name>
</gene>
<reference evidence="7" key="1">
    <citation type="submission" date="2013-12" db="EMBL/GenBank/DDBJ databases">
        <authorList>
            <person name="Omoto C.K."/>
            <person name="Sibley D."/>
            <person name="Venepally P."/>
            <person name="Hadjithomas M."/>
            <person name="Karamycheva S."/>
            <person name="Brunk B."/>
            <person name="Roos D."/>
            <person name="Caler E."/>
            <person name="Lorenzi H."/>
        </authorList>
    </citation>
    <scope>NUCLEOTIDE SEQUENCE</scope>
</reference>
<dbReference type="Proteomes" id="UP000019763">
    <property type="component" value="Unassembled WGS sequence"/>
</dbReference>
<dbReference type="InterPro" id="IPR037944">
    <property type="entry name" value="PRX5-like"/>
</dbReference>
<dbReference type="RefSeq" id="XP_011131354.1">
    <property type="nucleotide sequence ID" value="XM_011133052.1"/>
</dbReference>
<dbReference type="SUPFAM" id="SSF52833">
    <property type="entry name" value="Thioredoxin-like"/>
    <property type="match status" value="1"/>
</dbReference>
<protein>
    <submittedName>
        <fullName evidence="7">Peroxiredoxin</fullName>
        <ecNumber evidence="7">1.11.1.15</ecNumber>
    </submittedName>
</protein>
<dbReference type="GeneID" id="22913774"/>
<dbReference type="GO" id="GO:0034599">
    <property type="term" value="P:cellular response to oxidative stress"/>
    <property type="evidence" value="ECO:0007669"/>
    <property type="project" value="InterPro"/>
</dbReference>
<proteinExistence type="inferred from homology"/>
<dbReference type="GO" id="GO:0045454">
    <property type="term" value="P:cell redox homeostasis"/>
    <property type="evidence" value="ECO:0007669"/>
    <property type="project" value="TreeGrafter"/>
</dbReference>
<comment type="caution">
    <text evidence="7">The sequence shown here is derived from an EMBL/GenBank/DDBJ whole genome shotgun (WGS) entry which is preliminary data.</text>
</comment>
<dbReference type="VEuPathDB" id="CryptoDB:GNI_105900"/>
<dbReference type="GO" id="GO:0042744">
    <property type="term" value="P:hydrogen peroxide catabolic process"/>
    <property type="evidence" value="ECO:0007669"/>
    <property type="project" value="TreeGrafter"/>
</dbReference>
<dbReference type="PANTHER" id="PTHR10430:SF16">
    <property type="entry name" value="PEROXIREDOXIN-5, MITOCHONDRIAL"/>
    <property type="match status" value="1"/>
</dbReference>
<dbReference type="EC" id="1.11.1.15" evidence="7"/>
<keyword evidence="2 7" id="KW-0575">Peroxidase</keyword>
<comment type="similarity">
    <text evidence="1">Belongs to the peroxiredoxin family. Prx5 subfamily.</text>
</comment>
<evidence type="ECO:0000256" key="2">
    <source>
        <dbReference type="ARBA" id="ARBA00022559"/>
    </source>
</evidence>
<dbReference type="InterPro" id="IPR013740">
    <property type="entry name" value="Redoxin"/>
</dbReference>
<organism evidence="7 8">
    <name type="scientific">Gregarina niphandrodes</name>
    <name type="common">Septate eugregarine</name>
    <dbReference type="NCBI Taxonomy" id="110365"/>
    <lineage>
        <taxon>Eukaryota</taxon>
        <taxon>Sar</taxon>
        <taxon>Alveolata</taxon>
        <taxon>Apicomplexa</taxon>
        <taxon>Conoidasida</taxon>
        <taxon>Gregarinasina</taxon>
        <taxon>Eugregarinorida</taxon>
        <taxon>Gregarinidae</taxon>
        <taxon>Gregarina</taxon>
    </lineage>
</organism>
<evidence type="ECO:0000313" key="7">
    <source>
        <dbReference type="EMBL" id="EZG56065.1"/>
    </source>
</evidence>
<evidence type="ECO:0000259" key="6">
    <source>
        <dbReference type="Pfam" id="PF08534"/>
    </source>
</evidence>
<feature type="domain" description="Redoxin" evidence="6">
    <location>
        <begin position="10"/>
        <end position="144"/>
    </location>
</feature>
<keyword evidence="3" id="KW-0049">Antioxidant</keyword>
<evidence type="ECO:0000256" key="1">
    <source>
        <dbReference type="ARBA" id="ARBA00010505"/>
    </source>
</evidence>
<dbReference type="GO" id="GO:0008379">
    <property type="term" value="F:thioredoxin peroxidase activity"/>
    <property type="evidence" value="ECO:0007669"/>
    <property type="project" value="InterPro"/>
</dbReference>
<sequence>MDEGQSVDWQLPDVTLAINGTKDQVYLSQLISNQRVLIIGCPGAFLPTCTEKHIPGYRDFMPLLRKAVDRVVCVAVNDPYVLKEWASELNCPPDFLLVADWQGKLTSTLGLELDARAYHMGSRCRRFCLLVEHGVVVWFGLEEDAFVERLAVVLRHLDLISASELNEIQTRFF</sequence>
<accession>A0A023B401</accession>
<keyword evidence="4 7" id="KW-0560">Oxidoreductase</keyword>
<name>A0A023B401_GRENI</name>
<dbReference type="AlphaFoldDB" id="A0A023B401"/>
<feature type="active site" description="Cysteine sulfenic acid (-SOH) intermediate" evidence="5">
    <location>
        <position position="49"/>
    </location>
</feature>
<evidence type="ECO:0000256" key="3">
    <source>
        <dbReference type="ARBA" id="ARBA00022862"/>
    </source>
</evidence>
<keyword evidence="8" id="KW-1185">Reference proteome</keyword>